<dbReference type="OrthoDB" id="6787458at2"/>
<evidence type="ECO:0000259" key="5">
    <source>
        <dbReference type="PROSITE" id="PS50931"/>
    </source>
</evidence>
<keyword evidence="7" id="KW-1185">Reference proteome</keyword>
<dbReference type="GO" id="GO:0006351">
    <property type="term" value="P:DNA-templated transcription"/>
    <property type="evidence" value="ECO:0007669"/>
    <property type="project" value="TreeGrafter"/>
</dbReference>
<dbReference type="InterPro" id="IPR036390">
    <property type="entry name" value="WH_DNA-bd_sf"/>
</dbReference>
<dbReference type="InterPro" id="IPR005119">
    <property type="entry name" value="LysR_subst-bd"/>
</dbReference>
<gene>
    <name evidence="6" type="primary">gcvA_4</name>
    <name evidence="6" type="ORF">GCE9029_01313</name>
</gene>
<feature type="domain" description="HTH lysR-type" evidence="5">
    <location>
        <begin position="1"/>
        <end position="58"/>
    </location>
</feature>
<sequence length="288" mass="32139">MNVNALAIFESVARHGNIRKASDELFVSPSAAAQRIRKLESELGCQLFERHSRGVSLTEKGKRLYKDVSAALGMLQRAVSDIQSDKNILTVSVPPSFGNKWLVPKLPEFRAMNPSVELYIIATDEIANFGNDGVDIAIRQASPPFDSQLEVVQLTQADLVIAYAPSYVDKKGQLPNNWDFRGYDQIDDGHYNWKRLSQAEPSFITGNLMTMNQTGMAIDTALAGEGFCISSRLLIERYIRHGELSVFRTLSIQSDKGFYLLNPKTKSDYHDVKKFKDWIVSAIADGTS</sequence>
<dbReference type="RefSeq" id="WP_062661899.1">
    <property type="nucleotide sequence ID" value="NZ_FIZX01000001.1"/>
</dbReference>
<name>A0A128EYW2_9GAMM</name>
<dbReference type="Pfam" id="PF00126">
    <property type="entry name" value="HTH_1"/>
    <property type="match status" value="1"/>
</dbReference>
<dbReference type="PROSITE" id="PS50931">
    <property type="entry name" value="HTH_LYSR"/>
    <property type="match status" value="1"/>
</dbReference>
<evidence type="ECO:0000313" key="6">
    <source>
        <dbReference type="EMBL" id="CZF79196.1"/>
    </source>
</evidence>
<dbReference type="PANTHER" id="PTHR30537">
    <property type="entry name" value="HTH-TYPE TRANSCRIPTIONAL REGULATOR"/>
    <property type="match status" value="1"/>
</dbReference>
<dbReference type="FunFam" id="1.10.10.10:FF:000001">
    <property type="entry name" value="LysR family transcriptional regulator"/>
    <property type="match status" value="1"/>
</dbReference>
<evidence type="ECO:0000256" key="3">
    <source>
        <dbReference type="ARBA" id="ARBA00023125"/>
    </source>
</evidence>
<dbReference type="InterPro" id="IPR036388">
    <property type="entry name" value="WH-like_DNA-bd_sf"/>
</dbReference>
<evidence type="ECO:0000313" key="7">
    <source>
        <dbReference type="Proteomes" id="UP000071641"/>
    </source>
</evidence>
<evidence type="ECO:0000256" key="1">
    <source>
        <dbReference type="ARBA" id="ARBA00009437"/>
    </source>
</evidence>
<evidence type="ECO:0000256" key="4">
    <source>
        <dbReference type="ARBA" id="ARBA00023163"/>
    </source>
</evidence>
<dbReference type="Proteomes" id="UP000071641">
    <property type="component" value="Unassembled WGS sequence"/>
</dbReference>
<organism evidence="6 7">
    <name type="scientific">Grimontia celer</name>
    <dbReference type="NCBI Taxonomy" id="1796497"/>
    <lineage>
        <taxon>Bacteria</taxon>
        <taxon>Pseudomonadati</taxon>
        <taxon>Pseudomonadota</taxon>
        <taxon>Gammaproteobacteria</taxon>
        <taxon>Vibrionales</taxon>
        <taxon>Vibrionaceae</taxon>
        <taxon>Grimontia</taxon>
    </lineage>
</organism>
<keyword evidence="3" id="KW-0238">DNA-binding</keyword>
<comment type="similarity">
    <text evidence="1">Belongs to the LysR transcriptional regulatory family.</text>
</comment>
<keyword evidence="4" id="KW-0804">Transcription</keyword>
<dbReference type="GO" id="GO:0003700">
    <property type="term" value="F:DNA-binding transcription factor activity"/>
    <property type="evidence" value="ECO:0007669"/>
    <property type="project" value="InterPro"/>
</dbReference>
<accession>A0A128EYW2</accession>
<dbReference type="Gene3D" id="1.10.10.10">
    <property type="entry name" value="Winged helix-like DNA-binding domain superfamily/Winged helix DNA-binding domain"/>
    <property type="match status" value="1"/>
</dbReference>
<reference evidence="7" key="1">
    <citation type="submission" date="2016-02" db="EMBL/GenBank/DDBJ databases">
        <authorList>
            <person name="Rodrigo-Torres Lidia"/>
            <person name="Arahal R.David."/>
        </authorList>
    </citation>
    <scope>NUCLEOTIDE SEQUENCE [LARGE SCALE GENOMIC DNA]</scope>
    <source>
        <strain evidence="7">CECT 9029</strain>
    </source>
</reference>
<dbReference type="Gene3D" id="3.40.190.10">
    <property type="entry name" value="Periplasmic binding protein-like II"/>
    <property type="match status" value="2"/>
</dbReference>
<dbReference type="AlphaFoldDB" id="A0A128EYW2"/>
<proteinExistence type="inferred from homology"/>
<dbReference type="STRING" id="1796497.GCE9029_01313"/>
<dbReference type="SUPFAM" id="SSF53850">
    <property type="entry name" value="Periplasmic binding protein-like II"/>
    <property type="match status" value="1"/>
</dbReference>
<protein>
    <submittedName>
        <fullName evidence="6">Glycine cleavage system transcriptional activator</fullName>
    </submittedName>
</protein>
<evidence type="ECO:0000256" key="2">
    <source>
        <dbReference type="ARBA" id="ARBA00023015"/>
    </source>
</evidence>
<dbReference type="InterPro" id="IPR058163">
    <property type="entry name" value="LysR-type_TF_proteobact-type"/>
</dbReference>
<dbReference type="InterPro" id="IPR000847">
    <property type="entry name" value="LysR_HTH_N"/>
</dbReference>
<keyword evidence="2" id="KW-0805">Transcription regulation</keyword>
<dbReference type="Pfam" id="PF03466">
    <property type="entry name" value="LysR_substrate"/>
    <property type="match status" value="1"/>
</dbReference>
<dbReference type="PANTHER" id="PTHR30537:SF58">
    <property type="entry name" value="HTH-TYPE TRANSCRIPTIONAL REGULATOR PERR"/>
    <property type="match status" value="1"/>
</dbReference>
<dbReference type="GO" id="GO:0043565">
    <property type="term" value="F:sequence-specific DNA binding"/>
    <property type="evidence" value="ECO:0007669"/>
    <property type="project" value="TreeGrafter"/>
</dbReference>
<dbReference type="EMBL" id="FIZX01000001">
    <property type="protein sequence ID" value="CZF79196.1"/>
    <property type="molecule type" value="Genomic_DNA"/>
</dbReference>
<dbReference type="SUPFAM" id="SSF46785">
    <property type="entry name" value="Winged helix' DNA-binding domain"/>
    <property type="match status" value="1"/>
</dbReference>